<feature type="binding site" evidence="4">
    <location>
        <position position="157"/>
    </location>
    <ligand>
        <name>Zn(2+)</name>
        <dbReference type="ChEBI" id="CHEBI:29105"/>
    </ligand>
</feature>
<dbReference type="Proteomes" id="UP000199584">
    <property type="component" value="Unassembled WGS sequence"/>
</dbReference>
<feature type="binding site" evidence="4">
    <location>
        <position position="132"/>
    </location>
    <ligand>
        <name>Zn(2+)</name>
        <dbReference type="ChEBI" id="CHEBI:29105"/>
    </ligand>
</feature>
<dbReference type="Pfam" id="PF02146">
    <property type="entry name" value="SIR2"/>
    <property type="match status" value="1"/>
</dbReference>
<dbReference type="InterPro" id="IPR026590">
    <property type="entry name" value="Ssirtuin_cat_dom"/>
</dbReference>
<keyword evidence="2" id="KW-0808">Transferase</keyword>
<gene>
    <name evidence="6" type="ORF">SAMN05660706_11148</name>
</gene>
<dbReference type="Gene3D" id="3.40.50.1220">
    <property type="entry name" value="TPP-binding domain"/>
    <property type="match status" value="1"/>
</dbReference>
<dbReference type="GO" id="GO:0070403">
    <property type="term" value="F:NAD+ binding"/>
    <property type="evidence" value="ECO:0007669"/>
    <property type="project" value="InterPro"/>
</dbReference>
<dbReference type="GO" id="GO:0017136">
    <property type="term" value="F:histone deacetylase activity, NAD-dependent"/>
    <property type="evidence" value="ECO:0007669"/>
    <property type="project" value="TreeGrafter"/>
</dbReference>
<evidence type="ECO:0000256" key="1">
    <source>
        <dbReference type="ARBA" id="ARBA00012928"/>
    </source>
</evidence>
<organism evidence="6 7">
    <name type="scientific">Desulfoscipio geothermicus DSM 3669</name>
    <dbReference type="NCBI Taxonomy" id="1121426"/>
    <lineage>
        <taxon>Bacteria</taxon>
        <taxon>Bacillati</taxon>
        <taxon>Bacillota</taxon>
        <taxon>Clostridia</taxon>
        <taxon>Eubacteriales</taxon>
        <taxon>Desulfallaceae</taxon>
        <taxon>Desulfoscipio</taxon>
    </lineage>
</organism>
<dbReference type="InterPro" id="IPR050134">
    <property type="entry name" value="NAD-dep_sirtuin_deacylases"/>
</dbReference>
<dbReference type="STRING" id="39060.SAMN05660706_11148"/>
<keyword evidence="4" id="KW-0479">Metal-binding</keyword>
<evidence type="ECO:0000313" key="6">
    <source>
        <dbReference type="EMBL" id="SFR05067.1"/>
    </source>
</evidence>
<dbReference type="PANTHER" id="PTHR11085">
    <property type="entry name" value="NAD-DEPENDENT PROTEIN DEACYLASE SIRTUIN-5, MITOCHONDRIAL-RELATED"/>
    <property type="match status" value="1"/>
</dbReference>
<keyword evidence="4" id="KW-0862">Zinc</keyword>
<dbReference type="CDD" id="cd01407">
    <property type="entry name" value="SIR2-fam"/>
    <property type="match status" value="1"/>
</dbReference>
<dbReference type="EMBL" id="FOYM01000011">
    <property type="protein sequence ID" value="SFR05067.1"/>
    <property type="molecule type" value="Genomic_DNA"/>
</dbReference>
<dbReference type="OrthoDB" id="9800582at2"/>
<dbReference type="Gene3D" id="3.30.1600.10">
    <property type="entry name" value="SIR2/SIRT2 'Small Domain"/>
    <property type="match status" value="1"/>
</dbReference>
<dbReference type="AlphaFoldDB" id="A0A1I6DI52"/>
<feature type="active site" description="Proton acceptor" evidence="4">
    <location>
        <position position="121"/>
    </location>
</feature>
<dbReference type="GO" id="GO:0046872">
    <property type="term" value="F:metal ion binding"/>
    <property type="evidence" value="ECO:0007669"/>
    <property type="project" value="UniProtKB-KW"/>
</dbReference>
<dbReference type="InterPro" id="IPR026591">
    <property type="entry name" value="Sirtuin_cat_small_dom_sf"/>
</dbReference>
<proteinExistence type="predicted"/>
<evidence type="ECO:0000259" key="5">
    <source>
        <dbReference type="PROSITE" id="PS50305"/>
    </source>
</evidence>
<feature type="binding site" evidence="4">
    <location>
        <position position="129"/>
    </location>
    <ligand>
        <name>Zn(2+)</name>
        <dbReference type="ChEBI" id="CHEBI:29105"/>
    </ligand>
</feature>
<sequence>MALQELVVELAEMLLASKKTVALTGAGISTESGIPDFRSPGGLWSKVDPMYAFAAETFVKRPAVFYEVGLPHLSSITSALPNRAHEVLAGLEKAGLLSCVITQNVDSLHQKAGSMRVLEVHGHLRSATCMNCGAQITWDHLLEKMFAGQVPPRCNECRGIFKPDCVFFGDNMTADFTEAVTEASDCDLMLVVGSSLEVAPANYLPMLAGKLAIINIGASMADSKAGLVINHRAGETLDLLWDELVKRRAVK</sequence>
<feature type="domain" description="Deacetylase sirtuin-type" evidence="5">
    <location>
        <begin position="1"/>
        <end position="248"/>
    </location>
</feature>
<accession>A0A1I6DI52</accession>
<dbReference type="InterPro" id="IPR003000">
    <property type="entry name" value="Sirtuin"/>
</dbReference>
<keyword evidence="7" id="KW-1185">Reference proteome</keyword>
<dbReference type="InterPro" id="IPR029035">
    <property type="entry name" value="DHS-like_NAD/FAD-binding_dom"/>
</dbReference>
<dbReference type="RefSeq" id="WP_092482985.1">
    <property type="nucleotide sequence ID" value="NZ_FOYM01000011.1"/>
</dbReference>
<evidence type="ECO:0000313" key="7">
    <source>
        <dbReference type="Proteomes" id="UP000199584"/>
    </source>
</evidence>
<keyword evidence="3" id="KW-0520">NAD</keyword>
<evidence type="ECO:0000256" key="4">
    <source>
        <dbReference type="PROSITE-ProRule" id="PRU00236"/>
    </source>
</evidence>
<name>A0A1I6DI52_9FIRM</name>
<dbReference type="PROSITE" id="PS50305">
    <property type="entry name" value="SIRTUIN"/>
    <property type="match status" value="1"/>
</dbReference>
<evidence type="ECO:0000256" key="2">
    <source>
        <dbReference type="ARBA" id="ARBA00022679"/>
    </source>
</evidence>
<dbReference type="EC" id="2.3.1.286" evidence="1"/>
<reference evidence="7" key="1">
    <citation type="submission" date="2016-10" db="EMBL/GenBank/DDBJ databases">
        <authorList>
            <person name="Varghese N."/>
            <person name="Submissions S."/>
        </authorList>
    </citation>
    <scope>NUCLEOTIDE SEQUENCE [LARGE SCALE GENOMIC DNA]</scope>
    <source>
        <strain evidence="7">DSM 3669</strain>
    </source>
</reference>
<dbReference type="PANTHER" id="PTHR11085:SF10">
    <property type="entry name" value="NAD-DEPENDENT PROTEIN DEACYLASE SIRTUIN-5, MITOCHONDRIAL-RELATED"/>
    <property type="match status" value="1"/>
</dbReference>
<evidence type="ECO:0000256" key="3">
    <source>
        <dbReference type="ARBA" id="ARBA00023027"/>
    </source>
</evidence>
<dbReference type="SUPFAM" id="SSF52467">
    <property type="entry name" value="DHS-like NAD/FAD-binding domain"/>
    <property type="match status" value="1"/>
</dbReference>
<protein>
    <recommendedName>
        <fullName evidence="1">protein acetyllysine N-acetyltransferase</fullName>
        <ecNumber evidence="1">2.3.1.286</ecNumber>
    </recommendedName>
</protein>
<feature type="binding site" evidence="4">
    <location>
        <position position="154"/>
    </location>
    <ligand>
        <name>Zn(2+)</name>
        <dbReference type="ChEBI" id="CHEBI:29105"/>
    </ligand>
</feature>